<dbReference type="PANTHER" id="PTHR40469">
    <property type="entry name" value="SECRETED GLYCOSYL HYDROLASE"/>
    <property type="match status" value="1"/>
</dbReference>
<gene>
    <name evidence="2" type="ORF">TL08_11140</name>
</gene>
<dbReference type="Proteomes" id="UP000095210">
    <property type="component" value="Chromosome"/>
</dbReference>
<dbReference type="InterPro" id="IPR029062">
    <property type="entry name" value="Class_I_gatase-like"/>
</dbReference>
<name>A0AAC9HP84_9PSEU</name>
<evidence type="ECO:0000313" key="2">
    <source>
        <dbReference type="EMBL" id="AOS63042.1"/>
    </source>
</evidence>
<dbReference type="EMBL" id="CP014859">
    <property type="protein sequence ID" value="AOS63042.1"/>
    <property type="molecule type" value="Genomic_DNA"/>
</dbReference>
<reference evidence="3" key="1">
    <citation type="submission" date="2016-03" db="EMBL/GenBank/DDBJ databases">
        <title>Complete genome sequence of the type strain Actinoalloteichus hymeniacidonis DSM 45092.</title>
        <authorList>
            <person name="Schaffert L."/>
            <person name="Albersmeier A."/>
            <person name="Winkler A."/>
            <person name="Kalinowski J."/>
            <person name="Zotchev S."/>
            <person name="Ruckert C."/>
        </authorList>
    </citation>
    <scope>NUCLEOTIDE SEQUENCE [LARGE SCALE GENOMIC DNA]</scope>
    <source>
        <strain evidence="3">HPA177(T) (DSM 45092(T))</strain>
    </source>
</reference>
<dbReference type="PANTHER" id="PTHR40469:SF2">
    <property type="entry name" value="GALACTOSE-BINDING DOMAIN-LIKE SUPERFAMILY PROTEIN"/>
    <property type="match status" value="1"/>
</dbReference>
<organism evidence="2 3">
    <name type="scientific">Actinoalloteichus hymeniacidonis</name>
    <dbReference type="NCBI Taxonomy" id="340345"/>
    <lineage>
        <taxon>Bacteria</taxon>
        <taxon>Bacillati</taxon>
        <taxon>Actinomycetota</taxon>
        <taxon>Actinomycetes</taxon>
        <taxon>Pseudonocardiales</taxon>
        <taxon>Pseudonocardiaceae</taxon>
        <taxon>Actinoalloteichus</taxon>
    </lineage>
</organism>
<evidence type="ECO:0000259" key="1">
    <source>
        <dbReference type="Pfam" id="PF06283"/>
    </source>
</evidence>
<dbReference type="Gene3D" id="3.40.50.880">
    <property type="match status" value="1"/>
</dbReference>
<accession>A0AAC9HP84</accession>
<dbReference type="KEGG" id="ahm:TL08_11140"/>
<dbReference type="RefSeq" id="WP_069848649.1">
    <property type="nucleotide sequence ID" value="NZ_CP014859.1"/>
</dbReference>
<feature type="domain" description="ThuA-like" evidence="1">
    <location>
        <begin position="9"/>
        <end position="221"/>
    </location>
</feature>
<dbReference type="SUPFAM" id="SSF52317">
    <property type="entry name" value="Class I glutamine amidotransferase-like"/>
    <property type="match status" value="1"/>
</dbReference>
<evidence type="ECO:0000313" key="3">
    <source>
        <dbReference type="Proteomes" id="UP000095210"/>
    </source>
</evidence>
<protein>
    <recommendedName>
        <fullName evidence="1">ThuA-like domain-containing protein</fullName>
    </recommendedName>
</protein>
<dbReference type="InterPro" id="IPR029010">
    <property type="entry name" value="ThuA-like"/>
</dbReference>
<keyword evidence="3" id="KW-1185">Reference proteome</keyword>
<sequence length="226" mass="24629">MNQPVDHPRVLVFSRTTAFRHRSIPAGVQAIRELGSEHGFAVEATEDAAVLTAEAAHQTAIVFLSTSGTVLDAGSRAELEKAVRAGAGFVGIHAASTTERDWPFYRELLGARFVDHPAIQPAGMTVEDATHPATAHLGATWDVVDEWYNFDGNPRGEVRVLLSVDESGYDPGPNTMGEDHPISWCHERFGGRSWYTALGHDIETYSDPSFRAHLLGGIRWAARLTA</sequence>
<proteinExistence type="predicted"/>
<dbReference type="Pfam" id="PF06283">
    <property type="entry name" value="ThuA"/>
    <property type="match status" value="1"/>
</dbReference>
<dbReference type="AlphaFoldDB" id="A0AAC9HP84"/>